<keyword evidence="4" id="KW-1185">Reference proteome</keyword>
<protein>
    <recommendedName>
        <fullName evidence="2">PB1-like domain-containing protein</fullName>
    </recommendedName>
</protein>
<accession>A0A803NBA9</accession>
<dbReference type="EnsemblPlants" id="AUR62043337-RA">
    <property type="protein sequence ID" value="AUR62043337-RA:cds"/>
    <property type="gene ID" value="AUR62043337"/>
</dbReference>
<reference evidence="3" key="2">
    <citation type="submission" date="2021-03" db="UniProtKB">
        <authorList>
            <consortium name="EnsemblPlants"/>
        </authorList>
    </citation>
    <scope>IDENTIFICATION</scope>
</reference>
<organism evidence="3 4">
    <name type="scientific">Chenopodium quinoa</name>
    <name type="common">Quinoa</name>
    <dbReference type="NCBI Taxonomy" id="63459"/>
    <lineage>
        <taxon>Eukaryota</taxon>
        <taxon>Viridiplantae</taxon>
        <taxon>Streptophyta</taxon>
        <taxon>Embryophyta</taxon>
        <taxon>Tracheophyta</taxon>
        <taxon>Spermatophyta</taxon>
        <taxon>Magnoliopsida</taxon>
        <taxon>eudicotyledons</taxon>
        <taxon>Gunneridae</taxon>
        <taxon>Pentapetalae</taxon>
        <taxon>Caryophyllales</taxon>
        <taxon>Chenopodiaceae</taxon>
        <taxon>Chenopodioideae</taxon>
        <taxon>Atripliceae</taxon>
        <taxon>Chenopodium</taxon>
    </lineage>
</organism>
<dbReference type="Proteomes" id="UP000596660">
    <property type="component" value="Unplaced"/>
</dbReference>
<evidence type="ECO:0000313" key="4">
    <source>
        <dbReference type="Proteomes" id="UP000596660"/>
    </source>
</evidence>
<feature type="compositionally biased region" description="Low complexity" evidence="1">
    <location>
        <begin position="180"/>
        <end position="191"/>
    </location>
</feature>
<evidence type="ECO:0000259" key="2">
    <source>
        <dbReference type="Pfam" id="PF26130"/>
    </source>
</evidence>
<name>A0A803NBA9_CHEQI</name>
<dbReference type="InterPro" id="IPR058594">
    <property type="entry name" value="PB1-like_dom_pln"/>
</dbReference>
<feature type="domain" description="PB1-like" evidence="2">
    <location>
        <begin position="6"/>
        <end position="104"/>
    </location>
</feature>
<dbReference type="Pfam" id="PF26130">
    <property type="entry name" value="PB1-like"/>
    <property type="match status" value="1"/>
</dbReference>
<dbReference type="Gramene" id="AUR62043337-RA">
    <property type="protein sequence ID" value="AUR62043337-RA:cds"/>
    <property type="gene ID" value="AUR62043337"/>
</dbReference>
<evidence type="ECO:0000256" key="1">
    <source>
        <dbReference type="SAM" id="MobiDB-lite"/>
    </source>
</evidence>
<evidence type="ECO:0000313" key="3">
    <source>
        <dbReference type="EnsemblPlants" id="AUR62043337-RA:cds"/>
    </source>
</evidence>
<proteinExistence type="predicted"/>
<feature type="region of interest" description="Disordered" evidence="1">
    <location>
        <begin position="119"/>
        <end position="199"/>
    </location>
</feature>
<reference evidence="3" key="1">
    <citation type="journal article" date="2017" name="Nature">
        <title>The genome of Chenopodium quinoa.</title>
        <authorList>
            <person name="Jarvis D.E."/>
            <person name="Ho Y.S."/>
            <person name="Lightfoot D.J."/>
            <person name="Schmoeckel S.M."/>
            <person name="Li B."/>
            <person name="Borm T.J.A."/>
            <person name="Ohyanagi H."/>
            <person name="Mineta K."/>
            <person name="Michell C.T."/>
            <person name="Saber N."/>
            <person name="Kharbatia N.M."/>
            <person name="Rupper R.R."/>
            <person name="Sharp A.R."/>
            <person name="Dally N."/>
            <person name="Boughton B.A."/>
            <person name="Woo Y.H."/>
            <person name="Gao G."/>
            <person name="Schijlen E.G.W.M."/>
            <person name="Guo X."/>
            <person name="Momin A.A."/>
            <person name="Negrao S."/>
            <person name="Al-Babili S."/>
            <person name="Gehring C."/>
            <person name="Roessner U."/>
            <person name="Jung C."/>
            <person name="Murphy K."/>
            <person name="Arold S.T."/>
            <person name="Gojobori T."/>
            <person name="van der Linden C.G."/>
            <person name="van Loo E.N."/>
            <person name="Jellen E.N."/>
            <person name="Maughan P.J."/>
            <person name="Tester M."/>
        </authorList>
    </citation>
    <scope>NUCLEOTIDE SEQUENCE [LARGE SCALE GENOMIC DNA]</scope>
    <source>
        <strain evidence="3">cv. PI 614886</strain>
    </source>
</reference>
<sequence>MSTFFDNVTIRFWHGGSFKHQDNGELVYVGGKGRNIKVDTDLLCYWELFEFANQCGYITVDGFYYLVPGLSLENGLRKIEGDEEVVELIKIANEYMHVDVYFLHNENVVCNPIQREEGVGKEGESLPKSTPSQITDKVHETPSAKVKKRKKMTPQKGPQTKLLTPLRIIPRRHKDKDVATSSKTDSTTCKKAPYSLSYQ</sequence>
<dbReference type="AlphaFoldDB" id="A0A803NBA9"/>